<dbReference type="InterPro" id="IPR029056">
    <property type="entry name" value="Ribokinase-like"/>
</dbReference>
<protein>
    <recommendedName>
        <fullName evidence="19">Bifunctional NAD(P)H-hydrate repair enzyme</fullName>
    </recommendedName>
    <alternativeName>
        <fullName evidence="19">Nicotinamide nucleotide repair protein</fullName>
    </alternativeName>
    <domain>
        <recommendedName>
            <fullName evidence="19">ADP-dependent (S)-NAD(P)H-hydrate dehydratase</fullName>
            <ecNumber evidence="19">4.2.1.136</ecNumber>
        </recommendedName>
        <alternativeName>
            <fullName evidence="19">ADP-dependent NAD(P)HX dehydratase</fullName>
        </alternativeName>
    </domain>
    <domain>
        <recommendedName>
            <fullName evidence="19">NAD(P)H-hydrate epimerase</fullName>
            <ecNumber evidence="19">5.1.99.6</ecNumber>
        </recommendedName>
    </domain>
</protein>
<dbReference type="STRING" id="644295.Metev_1782"/>
<gene>
    <name evidence="18" type="primary">nnrE</name>
    <name evidence="17" type="synonym">nnrD</name>
    <name evidence="22" type="ordered locus">Metev_1782</name>
</gene>
<dbReference type="NCBIfam" id="TIGR00197">
    <property type="entry name" value="yjeF_nterm"/>
    <property type="match status" value="1"/>
</dbReference>
<name>D7EBA1_METEZ</name>
<evidence type="ECO:0000256" key="1">
    <source>
        <dbReference type="ARBA" id="ARBA00000013"/>
    </source>
</evidence>
<keyword evidence="23" id="KW-1185">Reference proteome</keyword>
<evidence type="ECO:0000256" key="12">
    <source>
        <dbReference type="ARBA" id="ARBA00023239"/>
    </source>
</evidence>
<keyword evidence="11 18" id="KW-0413">Isomerase</keyword>
<comment type="similarity">
    <text evidence="17">Belongs to the NnrD/CARKD family.</text>
</comment>
<comment type="catalytic activity">
    <reaction evidence="2 18 19">
        <text>(6R)-NADPHX = (6S)-NADPHX</text>
        <dbReference type="Rhea" id="RHEA:32227"/>
        <dbReference type="ChEBI" id="CHEBI:64076"/>
        <dbReference type="ChEBI" id="CHEBI:64077"/>
        <dbReference type="EC" id="5.1.99.6"/>
    </reaction>
</comment>
<feature type="binding site" evidence="17">
    <location>
        <position position="435"/>
    </location>
    <ligand>
        <name>AMP</name>
        <dbReference type="ChEBI" id="CHEBI:456215"/>
    </ligand>
</feature>
<keyword evidence="12 17" id="KW-0456">Lyase</keyword>
<evidence type="ECO:0000256" key="13">
    <source>
        <dbReference type="ARBA" id="ARBA00023268"/>
    </source>
</evidence>
<dbReference type="PIRSF" id="PIRSF017184">
    <property type="entry name" value="Nnr"/>
    <property type="match status" value="1"/>
</dbReference>
<feature type="binding site" evidence="18">
    <location>
        <position position="56"/>
    </location>
    <ligand>
        <name>K(+)</name>
        <dbReference type="ChEBI" id="CHEBI:29103"/>
    </ligand>
</feature>
<evidence type="ECO:0000256" key="4">
    <source>
        <dbReference type="ARBA" id="ARBA00009524"/>
    </source>
</evidence>
<comment type="function">
    <text evidence="17">Catalyzes the dehydration of the S-form of NAD(P)HX at the expense of ADP, which is converted to AMP. Together with NAD(P)HX epimerase, which catalyzes the epimerization of the S- and R-forms, the enzyme allows the repair of both epimers of NAD(P)HX, a damaged form of NAD(P)H that is a result of enzymatic or heat-dependent hydration.</text>
</comment>
<reference evidence="22 23" key="1">
    <citation type="submission" date="2010-06" db="EMBL/GenBank/DDBJ databases">
        <title>Complete sequence chromosome of Methanohalobium evestigatum Z-7303.</title>
        <authorList>
            <consortium name="US DOE Joint Genome Institute"/>
            <person name="Lucas S."/>
            <person name="Copeland A."/>
            <person name="Lapidus A."/>
            <person name="Cheng J.-F."/>
            <person name="Bruce D."/>
            <person name="Goodwin L."/>
            <person name="Pitluck S."/>
            <person name="Saunders E."/>
            <person name="Detter J.C."/>
            <person name="Han C."/>
            <person name="Tapia R."/>
            <person name="Land M."/>
            <person name="Hauser L."/>
            <person name="Kyrpides N."/>
            <person name="Mikhailova N."/>
            <person name="Sieprawska-Lupa M."/>
            <person name="Whitman W.B."/>
            <person name="Anderson I."/>
            <person name="Woyke T."/>
        </authorList>
    </citation>
    <scope>NUCLEOTIDE SEQUENCE [LARGE SCALE GENOMIC DNA]</scope>
    <source>
        <strain evidence="23">ATCC BAA-1072 / DSM 3721 / NBRC 107634 / OCM 161 / Z-7303</strain>
    </source>
</reference>
<evidence type="ECO:0000256" key="3">
    <source>
        <dbReference type="ARBA" id="ARBA00006001"/>
    </source>
</evidence>
<keyword evidence="22" id="KW-0808">Transferase</keyword>
<evidence type="ECO:0000256" key="15">
    <source>
        <dbReference type="ARBA" id="ARBA00048238"/>
    </source>
</evidence>
<dbReference type="GO" id="GO:0110051">
    <property type="term" value="P:metabolite repair"/>
    <property type="evidence" value="ECO:0007669"/>
    <property type="project" value="TreeGrafter"/>
</dbReference>
<dbReference type="GO" id="GO:0052856">
    <property type="term" value="F:NAD(P)HX epimerase activity"/>
    <property type="evidence" value="ECO:0007669"/>
    <property type="project" value="UniProtKB-UniRule"/>
</dbReference>
<evidence type="ECO:0000256" key="2">
    <source>
        <dbReference type="ARBA" id="ARBA00000909"/>
    </source>
</evidence>
<comment type="cofactor">
    <cofactor evidence="17">
        <name>Mg(2+)</name>
        <dbReference type="ChEBI" id="CHEBI:18420"/>
    </cofactor>
</comment>
<accession>D7EBA1</accession>
<evidence type="ECO:0000259" key="20">
    <source>
        <dbReference type="PROSITE" id="PS51383"/>
    </source>
</evidence>
<feature type="binding site" evidence="17">
    <location>
        <position position="254"/>
    </location>
    <ligand>
        <name>(6S)-NADPHX</name>
        <dbReference type="ChEBI" id="CHEBI:64076"/>
    </ligand>
</feature>
<dbReference type="InterPro" id="IPR030677">
    <property type="entry name" value="Nnr"/>
</dbReference>
<dbReference type="InterPro" id="IPR000631">
    <property type="entry name" value="CARKD"/>
</dbReference>
<evidence type="ECO:0000256" key="7">
    <source>
        <dbReference type="ARBA" id="ARBA00022840"/>
    </source>
</evidence>
<dbReference type="Pfam" id="PF03853">
    <property type="entry name" value="YjeF_N"/>
    <property type="match status" value="1"/>
</dbReference>
<evidence type="ECO:0000256" key="9">
    <source>
        <dbReference type="ARBA" id="ARBA00022958"/>
    </source>
</evidence>
<feature type="binding site" evidence="18">
    <location>
        <position position="129"/>
    </location>
    <ligand>
        <name>K(+)</name>
        <dbReference type="ChEBI" id="CHEBI:29103"/>
    </ligand>
</feature>
<comment type="catalytic activity">
    <reaction evidence="15 17 19">
        <text>(6S)-NADHX + ADP = AMP + phosphate + NADH + H(+)</text>
        <dbReference type="Rhea" id="RHEA:32223"/>
        <dbReference type="ChEBI" id="CHEBI:15378"/>
        <dbReference type="ChEBI" id="CHEBI:43474"/>
        <dbReference type="ChEBI" id="CHEBI:57945"/>
        <dbReference type="ChEBI" id="CHEBI:64074"/>
        <dbReference type="ChEBI" id="CHEBI:456215"/>
        <dbReference type="ChEBI" id="CHEBI:456216"/>
        <dbReference type="EC" id="4.2.1.136"/>
    </reaction>
</comment>
<comment type="similarity">
    <text evidence="3 19">In the N-terminal section; belongs to the NnrE/AIBP family.</text>
</comment>
<keyword evidence="8 17" id="KW-0521">NADP</keyword>
<feature type="domain" description="YjeF C-terminal" evidence="20">
    <location>
        <begin position="220"/>
        <end position="493"/>
    </location>
</feature>
<feature type="binding site" evidence="18">
    <location>
        <position position="162"/>
    </location>
    <ligand>
        <name>(6S)-NADPHX</name>
        <dbReference type="ChEBI" id="CHEBI:64076"/>
    </ligand>
</feature>
<comment type="catalytic activity">
    <reaction evidence="16 17 19">
        <text>(6S)-NADPHX + ADP = AMP + phosphate + NADPH + H(+)</text>
        <dbReference type="Rhea" id="RHEA:32235"/>
        <dbReference type="ChEBI" id="CHEBI:15378"/>
        <dbReference type="ChEBI" id="CHEBI:43474"/>
        <dbReference type="ChEBI" id="CHEBI:57783"/>
        <dbReference type="ChEBI" id="CHEBI:64076"/>
        <dbReference type="ChEBI" id="CHEBI:456215"/>
        <dbReference type="ChEBI" id="CHEBI:456216"/>
        <dbReference type="EC" id="4.2.1.136"/>
    </reaction>
</comment>
<dbReference type="InterPro" id="IPR004443">
    <property type="entry name" value="YjeF_N_dom"/>
</dbReference>
<feature type="binding site" evidence="17">
    <location>
        <position position="370"/>
    </location>
    <ligand>
        <name>(6S)-NADPHX</name>
        <dbReference type="ChEBI" id="CHEBI:64076"/>
    </ligand>
</feature>
<dbReference type="EMBL" id="CP002069">
    <property type="protein sequence ID" value="ADI74618.1"/>
    <property type="molecule type" value="Genomic_DNA"/>
</dbReference>
<keyword evidence="7 17" id="KW-0067">ATP-binding</keyword>
<evidence type="ECO:0000313" key="22">
    <source>
        <dbReference type="EMBL" id="ADI74618.1"/>
    </source>
</evidence>
<evidence type="ECO:0000256" key="11">
    <source>
        <dbReference type="ARBA" id="ARBA00023235"/>
    </source>
</evidence>
<dbReference type="NCBIfam" id="TIGR00196">
    <property type="entry name" value="yjeF_cterm"/>
    <property type="match status" value="1"/>
</dbReference>
<comment type="function">
    <text evidence="14 19">Bifunctional enzyme that catalyzes the epimerization of the S- and R-forms of NAD(P)HX and the dehydration of the S-form of NAD(P)HX at the expense of ADP, which is converted to AMP. This allows the repair of both epimers of NAD(P)HX, a damaged form of NAD(P)H that is a result of enzymatic or heat-dependent hydration.</text>
</comment>
<comment type="catalytic activity">
    <reaction evidence="1 18 19">
        <text>(6R)-NADHX = (6S)-NADHX</text>
        <dbReference type="Rhea" id="RHEA:32215"/>
        <dbReference type="ChEBI" id="CHEBI:64074"/>
        <dbReference type="ChEBI" id="CHEBI:64075"/>
        <dbReference type="EC" id="5.1.99.6"/>
    </reaction>
</comment>
<dbReference type="SUPFAM" id="SSF64153">
    <property type="entry name" value="YjeF N-terminal domain-like"/>
    <property type="match status" value="1"/>
</dbReference>
<dbReference type="Gene3D" id="3.40.50.10260">
    <property type="entry name" value="YjeF N-terminal domain"/>
    <property type="match status" value="1"/>
</dbReference>
<sequence length="494" mass="52713">MYTITTSQMNAIDKNCEYFGLSTLQLMENAGAGIAKEVKNFIESGTIVVIAGRGNNGGDAFVAARHLAQYSNYKVKIILLGRSSQIKTDDAIKNYQILKHCDITDILEVSDSTQILNLDWIDSADVIIDAILGTGVKSKIREPESTAIDMINNSKAKTISVDVPSGFDPDGGDFEKSVFSDVTLTFHRMKPGLESKDINRYAKSVKVVNIGVCSDAEKIVGRGNLEMLKKRSESSHKGNSGRILIIGGGAYSGAPGLTSLAALRTGADLVTIATPKNVADIIASFSPNLIVDSLSSEVLCSEDIPKIKDLVKSHDVVIIGMGIGRDDRSKSAIEKIIPCCQKVVVDADGLYGLNYNSISESGCEVIITPHAGEFSYLQNKNTPKDRDSRACDVMDFSKNNHLITILKGKEDIISDGERILYNQTGNPGMTVGGTGDVLAGITGALFAVNSAIDAASCGAFINGAAGDLAFEEKGYGLLATDIIDRITDVINIDK</sequence>
<dbReference type="PANTHER" id="PTHR12592:SF0">
    <property type="entry name" value="ATP-DEPENDENT (S)-NAD(P)H-HYDRATE DEHYDRATASE"/>
    <property type="match status" value="1"/>
</dbReference>
<proteinExistence type="inferred from homology"/>
<dbReference type="GO" id="GO:0016301">
    <property type="term" value="F:kinase activity"/>
    <property type="evidence" value="ECO:0007669"/>
    <property type="project" value="UniProtKB-KW"/>
</dbReference>
<dbReference type="Gene3D" id="3.40.1190.20">
    <property type="match status" value="1"/>
</dbReference>
<keyword evidence="22" id="KW-0418">Kinase</keyword>
<dbReference type="HAMAP" id="MF_01966">
    <property type="entry name" value="NADHX_epimerase"/>
    <property type="match status" value="1"/>
</dbReference>
<keyword evidence="5 18" id="KW-0479">Metal-binding</keyword>
<organism evidence="22 23">
    <name type="scientific">Methanohalobium evestigatum (strain ATCC BAA-1072 / DSM 3721 / NBRC 107634 / OCM 161 / Z-7303)</name>
    <dbReference type="NCBI Taxonomy" id="644295"/>
    <lineage>
        <taxon>Archaea</taxon>
        <taxon>Methanobacteriati</taxon>
        <taxon>Methanobacteriota</taxon>
        <taxon>Stenosarchaea group</taxon>
        <taxon>Methanomicrobia</taxon>
        <taxon>Methanosarcinales</taxon>
        <taxon>Methanosarcinaceae</taxon>
        <taxon>Methanohalobium</taxon>
    </lineage>
</organism>
<dbReference type="AlphaFoldDB" id="D7EBA1"/>
<dbReference type="OrthoDB" id="15148at2157"/>
<evidence type="ECO:0000259" key="21">
    <source>
        <dbReference type="PROSITE" id="PS51385"/>
    </source>
</evidence>
<keyword evidence="9 18" id="KW-0630">Potassium</keyword>
<dbReference type="GO" id="GO:0052855">
    <property type="term" value="F:ADP-dependent NAD(P)H-hydrate dehydratase activity"/>
    <property type="evidence" value="ECO:0007669"/>
    <property type="project" value="UniProtKB-UniRule"/>
</dbReference>
<keyword evidence="10 17" id="KW-0520">NAD</keyword>
<dbReference type="HAMAP" id="MF_01965">
    <property type="entry name" value="NADHX_dehydratase"/>
    <property type="match status" value="1"/>
</dbReference>
<comment type="cofactor">
    <cofactor evidence="18 19">
        <name>K(+)</name>
        <dbReference type="ChEBI" id="CHEBI:29103"/>
    </cofactor>
    <text evidence="18 19">Binds 1 potassium ion per subunit.</text>
</comment>
<evidence type="ECO:0000256" key="18">
    <source>
        <dbReference type="HAMAP-Rule" id="MF_01966"/>
    </source>
</evidence>
<feature type="domain" description="YjeF N-terminal" evidence="21">
    <location>
        <begin position="9"/>
        <end position="218"/>
    </location>
</feature>
<comment type="similarity">
    <text evidence="18">Belongs to the NnrE/AIBP family.</text>
</comment>
<dbReference type="GO" id="GO:0046872">
    <property type="term" value="F:metal ion binding"/>
    <property type="evidence" value="ECO:0007669"/>
    <property type="project" value="UniProtKB-UniRule"/>
</dbReference>
<dbReference type="PROSITE" id="PS51385">
    <property type="entry name" value="YJEF_N"/>
    <property type="match status" value="1"/>
</dbReference>
<feature type="binding site" evidence="18">
    <location>
        <begin position="133"/>
        <end position="139"/>
    </location>
    <ligand>
        <name>(6S)-NADPHX</name>
        <dbReference type="ChEBI" id="CHEBI:64076"/>
    </ligand>
</feature>
<evidence type="ECO:0000256" key="10">
    <source>
        <dbReference type="ARBA" id="ARBA00023027"/>
    </source>
</evidence>
<dbReference type="GeneID" id="9347435"/>
<evidence type="ECO:0000256" key="8">
    <source>
        <dbReference type="ARBA" id="ARBA00022857"/>
    </source>
</evidence>
<evidence type="ECO:0000313" key="23">
    <source>
        <dbReference type="Proteomes" id="UP000000391"/>
    </source>
</evidence>
<dbReference type="Pfam" id="PF01256">
    <property type="entry name" value="Carb_kinase"/>
    <property type="match status" value="1"/>
</dbReference>
<dbReference type="SUPFAM" id="SSF53613">
    <property type="entry name" value="Ribokinase-like"/>
    <property type="match status" value="1"/>
</dbReference>
<feature type="binding site" evidence="17">
    <location>
        <position position="322"/>
    </location>
    <ligand>
        <name>(6S)-NADPHX</name>
        <dbReference type="ChEBI" id="CHEBI:64076"/>
    </ligand>
</feature>
<evidence type="ECO:0000256" key="6">
    <source>
        <dbReference type="ARBA" id="ARBA00022741"/>
    </source>
</evidence>
<dbReference type="RefSeq" id="WP_013195183.1">
    <property type="nucleotide sequence ID" value="NC_014253.1"/>
</dbReference>
<comment type="caution">
    <text evidence="17">Lacks conserved residue(s) required for the propagation of feature annotation.</text>
</comment>
<feature type="binding site" evidence="18">
    <location>
        <begin position="55"/>
        <end position="59"/>
    </location>
    <ligand>
        <name>(6S)-NADPHX</name>
        <dbReference type="ChEBI" id="CHEBI:64076"/>
    </ligand>
</feature>
<dbReference type="HOGENOM" id="CLU_024853_4_1_2"/>
<evidence type="ECO:0000256" key="14">
    <source>
        <dbReference type="ARBA" id="ARBA00025153"/>
    </source>
</evidence>
<dbReference type="PANTHER" id="PTHR12592">
    <property type="entry name" value="ATP-DEPENDENT (S)-NAD(P)H-HYDRATE DEHYDRATASE FAMILY MEMBER"/>
    <property type="match status" value="1"/>
</dbReference>
<evidence type="ECO:0000256" key="19">
    <source>
        <dbReference type="PIRNR" id="PIRNR017184"/>
    </source>
</evidence>
<dbReference type="Proteomes" id="UP000000391">
    <property type="component" value="Chromosome"/>
</dbReference>
<dbReference type="InterPro" id="IPR036652">
    <property type="entry name" value="YjeF_N_dom_sf"/>
</dbReference>
<evidence type="ECO:0000256" key="17">
    <source>
        <dbReference type="HAMAP-Rule" id="MF_01965"/>
    </source>
</evidence>
<dbReference type="CDD" id="cd01171">
    <property type="entry name" value="YXKO-related"/>
    <property type="match status" value="1"/>
</dbReference>
<dbReference type="KEGG" id="mev:Metev_1782"/>
<comment type="function">
    <text evidence="18">Catalyzes the epimerization of the S- and R-forms of NAD(P)HX, a damaged form of NAD(P)H that is a result of enzymatic or heat-dependent hydration. This is a prerequisite for the S-specific NAD(P)H-hydrate dehydratase to allow the repair of both epimers of NAD(P)HX.</text>
</comment>
<feature type="binding site" evidence="18">
    <location>
        <position position="165"/>
    </location>
    <ligand>
        <name>K(+)</name>
        <dbReference type="ChEBI" id="CHEBI:29103"/>
    </ligand>
</feature>
<dbReference type="GO" id="GO:0046496">
    <property type="term" value="P:nicotinamide nucleotide metabolic process"/>
    <property type="evidence" value="ECO:0007669"/>
    <property type="project" value="UniProtKB-UniRule"/>
</dbReference>
<comment type="similarity">
    <text evidence="4 19">In the C-terminal section; belongs to the NnrD/CARKD family.</text>
</comment>
<keyword evidence="13" id="KW-0511">Multifunctional enzyme</keyword>
<comment type="subunit">
    <text evidence="17">Homotetramer.</text>
</comment>
<dbReference type="EC" id="4.2.1.136" evidence="19"/>
<dbReference type="EC" id="5.1.99.6" evidence="19"/>
<feature type="binding site" evidence="17">
    <location>
        <position position="436"/>
    </location>
    <ligand>
        <name>(6S)-NADPHX</name>
        <dbReference type="ChEBI" id="CHEBI:64076"/>
    </ligand>
</feature>
<evidence type="ECO:0000256" key="16">
    <source>
        <dbReference type="ARBA" id="ARBA00049209"/>
    </source>
</evidence>
<keyword evidence="6 17" id="KW-0547">Nucleotide-binding</keyword>
<dbReference type="GO" id="GO:0005524">
    <property type="term" value="F:ATP binding"/>
    <property type="evidence" value="ECO:0007669"/>
    <property type="project" value="UniProtKB-UniRule"/>
</dbReference>
<dbReference type="PROSITE" id="PS51383">
    <property type="entry name" value="YJEF_C_3"/>
    <property type="match status" value="1"/>
</dbReference>
<evidence type="ECO:0000256" key="5">
    <source>
        <dbReference type="ARBA" id="ARBA00022723"/>
    </source>
</evidence>